<dbReference type="AlphaFoldDB" id="A0A7D5K7M7"/>
<dbReference type="InterPro" id="IPR014441">
    <property type="entry name" value="UCP006425_b-propeller"/>
</dbReference>
<dbReference type="PIRSF" id="PIRSF006425">
    <property type="entry name" value="UCP006425_WD40"/>
    <property type="match status" value="1"/>
</dbReference>
<dbReference type="Proteomes" id="UP000509241">
    <property type="component" value="Chromosome"/>
</dbReference>
<dbReference type="InterPro" id="IPR019198">
    <property type="entry name" value="Beta_propeller_containing"/>
</dbReference>
<dbReference type="Pfam" id="PF09826">
    <property type="entry name" value="Beta_propel"/>
    <property type="match status" value="1"/>
</dbReference>
<protein>
    <submittedName>
        <fullName evidence="2">Beta-propeller domain-containing protein</fullName>
    </submittedName>
</protein>
<feature type="region of interest" description="Disordered" evidence="1">
    <location>
        <begin position="70"/>
        <end position="144"/>
    </location>
</feature>
<dbReference type="OrthoDB" id="28968at2157"/>
<gene>
    <name evidence="2" type="ORF">HYG82_15410</name>
</gene>
<sequence>MSDRTKLIAVALTALLVGSVVGAGVAGLFADDRPVDADLERDRSSLAGMTEPELTTFASDEAFDEFFRDHSSSVRRGGPTDVVPTDGVGAGDGTDMAREDGPVSDPGSPAGSAPGGDEATAGDYSDAPRHSETNVQEAALDEPDVLKTDGESVYYASYRYTSKWDETSIVDVSDPATPRAVGSIPISGDLLLTNDTLVVLGDEQAAGYDVSDPENPTETWRKDLEASIDTARLYDGDLYLVLVDRPDSDPCPIVPYGDTAIECTDVVRPAAPADADAVYTAARVDPETGSLESEASVVGSSSLSATYVSENGIYLSYTRSTDGYELRRAFLDSENGSDLLDTDARARVAALDDLDISKRAKAVELQAILEDWYARMDDDERRAARQAFENGLRDYIAAHHRELTTTGIVRIGIDGELSAEANGEVPGTPLNQFSMDEHDDHLRIATTIPRTHGIDSENDVYVLDSDLETVGSVTGLGVDQRIYSVRFEGDEGYVVTYREIDPFYTLDLSDPTDPSVDGELKLPGFSSYLHPLEDNLVLGIGQEDRRPKATLFDVSDPENPLELDSQVLTGERYSAVSRTHTAFLQDEAHGVFFMPGGEQSYVFDYTGGELEEVARVDLGGPGTRAMYVDDYLYVFGENRAVVLDETTWTVEQRLEL</sequence>
<keyword evidence="3" id="KW-1185">Reference proteome</keyword>
<reference evidence="2 3" key="1">
    <citation type="submission" date="2020-07" db="EMBL/GenBank/DDBJ databases">
        <authorList>
            <person name="Cui H."/>
        </authorList>
    </citation>
    <scope>NUCLEOTIDE SEQUENCE [LARGE SCALE GENOMIC DNA]</scope>
    <source>
        <strain evidence="2 3">YPL8</strain>
    </source>
</reference>
<proteinExistence type="predicted"/>
<evidence type="ECO:0000256" key="1">
    <source>
        <dbReference type="SAM" id="MobiDB-lite"/>
    </source>
</evidence>
<dbReference type="EMBL" id="CP058601">
    <property type="protein sequence ID" value="QLG50143.1"/>
    <property type="molecule type" value="Genomic_DNA"/>
</dbReference>
<organism evidence="2 3">
    <name type="scientific">Natrinema halophilum</name>
    <dbReference type="NCBI Taxonomy" id="1699371"/>
    <lineage>
        <taxon>Archaea</taxon>
        <taxon>Methanobacteriati</taxon>
        <taxon>Methanobacteriota</taxon>
        <taxon>Stenosarchaea group</taxon>
        <taxon>Halobacteria</taxon>
        <taxon>Halobacteriales</taxon>
        <taxon>Natrialbaceae</taxon>
        <taxon>Natrinema</taxon>
    </lineage>
</organism>
<evidence type="ECO:0000313" key="3">
    <source>
        <dbReference type="Proteomes" id="UP000509241"/>
    </source>
</evidence>
<feature type="compositionally biased region" description="Low complexity" evidence="1">
    <location>
        <begin position="103"/>
        <end position="119"/>
    </location>
</feature>
<accession>A0A7D5K7M7</accession>
<name>A0A7D5K7M7_9EURY</name>
<evidence type="ECO:0000313" key="2">
    <source>
        <dbReference type="EMBL" id="QLG50143.1"/>
    </source>
</evidence>
<dbReference type="GeneID" id="56034707"/>
<dbReference type="KEGG" id="haly:HYG82_15410"/>
<dbReference type="RefSeq" id="WP_179262364.1">
    <property type="nucleotide sequence ID" value="NZ_CP058601.1"/>
</dbReference>